<name>A0A317A889_9PLEO</name>
<feature type="compositionally biased region" description="Pro residues" evidence="1">
    <location>
        <begin position="76"/>
        <end position="86"/>
    </location>
</feature>
<dbReference type="InterPro" id="IPR002100">
    <property type="entry name" value="TF_MADSbox"/>
</dbReference>
<dbReference type="KEGG" id="ptrr:6348957"/>
<dbReference type="RefSeq" id="XP_001940980.2">
    <property type="nucleotide sequence ID" value="XM_001940945.2"/>
</dbReference>
<dbReference type="Proteomes" id="UP000245464">
    <property type="component" value="Chromosome 3"/>
</dbReference>
<evidence type="ECO:0000313" key="2">
    <source>
        <dbReference type="EMBL" id="KAF7573170.1"/>
    </source>
</evidence>
<comment type="caution">
    <text evidence="2">The sequence shown here is derived from an EMBL/GenBank/DDBJ whole genome shotgun (WGS) entry which is preliminary data.</text>
</comment>
<feature type="compositionally biased region" description="Polar residues" evidence="1">
    <location>
        <begin position="38"/>
        <end position="47"/>
    </location>
</feature>
<dbReference type="AlphaFoldDB" id="A0A317A889"/>
<feature type="region of interest" description="Disordered" evidence="1">
    <location>
        <begin position="372"/>
        <end position="396"/>
    </location>
</feature>
<dbReference type="EMBL" id="NQIK02000003">
    <property type="protein sequence ID" value="KAF7573170.1"/>
    <property type="molecule type" value="Genomic_DNA"/>
</dbReference>
<dbReference type="PROSITE" id="PS50066">
    <property type="entry name" value="MADS_BOX_2"/>
    <property type="match status" value="1"/>
</dbReference>
<accession>A0A317A889</accession>
<dbReference type="GO" id="GO:0003677">
    <property type="term" value="F:DNA binding"/>
    <property type="evidence" value="ECO:0007669"/>
    <property type="project" value="InterPro"/>
</dbReference>
<feature type="compositionally biased region" description="Basic and acidic residues" evidence="1">
    <location>
        <begin position="14"/>
        <end position="26"/>
    </location>
</feature>
<dbReference type="GO" id="GO:0046983">
    <property type="term" value="F:protein dimerization activity"/>
    <property type="evidence" value="ECO:0007669"/>
    <property type="project" value="InterPro"/>
</dbReference>
<gene>
    <name evidence="2" type="ORF">PtrM4_080750</name>
</gene>
<sequence length="396" mass="45424">MFKLMKEITGMFDPKPEGLPDAEPRKSVTKRKRALTRATESPESSLLGSERDRTLSPTQRRCLKSLRDSKDCIPKPRNPSPCPFSPVLPPALMEPFPDFKDEYESLEPYDPHHCNLHCPHHVCKSLRKLDEKNHIAPKPCIHNDRHAPPIFRGPFNLSRIPSLSRRNFAATKRAYGLNDKAGKIRVELTSAIALVQKLRDEKRLDFCCHLLSHPHYTWNAVYKRSQFQPAAHAADALVDKLLEYLRCMLSRFPTLMREVTIAQLEKEMQDFMYLEVLWWAAEWCLCKAPSKKDSERKRGSMLRRAMVTALVQRSEGKQRRGVDLVMNRADEVVNRVMGVLVWWDGVNRDVEIEEEEFEGSVGSVETVVGEWNDGAFSEPSSGSNHDSDVEDGEDMW</sequence>
<feature type="compositionally biased region" description="Basic and acidic residues" evidence="1">
    <location>
        <begin position="65"/>
        <end position="74"/>
    </location>
</feature>
<organism evidence="2 3">
    <name type="scientific">Pyrenophora tritici-repentis</name>
    <dbReference type="NCBI Taxonomy" id="45151"/>
    <lineage>
        <taxon>Eukaryota</taxon>
        <taxon>Fungi</taxon>
        <taxon>Dikarya</taxon>
        <taxon>Ascomycota</taxon>
        <taxon>Pezizomycotina</taxon>
        <taxon>Dothideomycetes</taxon>
        <taxon>Pleosporomycetidae</taxon>
        <taxon>Pleosporales</taxon>
        <taxon>Pleosporineae</taxon>
        <taxon>Pleosporaceae</taxon>
        <taxon>Pyrenophora</taxon>
    </lineage>
</organism>
<evidence type="ECO:0000256" key="1">
    <source>
        <dbReference type="SAM" id="MobiDB-lite"/>
    </source>
</evidence>
<proteinExistence type="predicted"/>
<protein>
    <submittedName>
        <fullName evidence="2">Amelogenin multi-domain protein</fullName>
    </submittedName>
</protein>
<evidence type="ECO:0000313" key="3">
    <source>
        <dbReference type="Proteomes" id="UP000245464"/>
    </source>
</evidence>
<dbReference type="GeneID" id="6348957"/>
<feature type="region of interest" description="Disordered" evidence="1">
    <location>
        <begin position="1"/>
        <end position="86"/>
    </location>
</feature>
<reference evidence="2" key="1">
    <citation type="journal article" date="2018" name="BMC Genomics">
        <title>Comparative genomics of the wheat fungal pathogen Pyrenophora tritici-repentis reveals chromosomal variations and genome plasticity.</title>
        <authorList>
            <person name="Moolhuijzen P."/>
            <person name="See P.T."/>
            <person name="Hane J.K."/>
            <person name="Shi G."/>
            <person name="Liu Z."/>
            <person name="Oliver R.P."/>
            <person name="Moffat C.S."/>
        </authorList>
    </citation>
    <scope>NUCLEOTIDE SEQUENCE [LARGE SCALE GENOMIC DNA]</scope>
    <source>
        <strain evidence="2">M4</strain>
    </source>
</reference>